<comment type="caution">
    <text evidence="8">The sequence shown here is derived from an EMBL/GenBank/DDBJ whole genome shotgun (WGS) entry which is preliminary data.</text>
</comment>
<dbReference type="Proteomes" id="UP001280581">
    <property type="component" value="Unassembled WGS sequence"/>
</dbReference>
<dbReference type="PANTHER" id="PTHR42943">
    <property type="entry name" value="GLUTATHIONE S-TRANSFERASE KAPPA"/>
    <property type="match status" value="1"/>
</dbReference>
<dbReference type="PANTHER" id="PTHR42943:SF2">
    <property type="entry name" value="GLUTATHIONE S-TRANSFERASE KAPPA 1"/>
    <property type="match status" value="1"/>
</dbReference>
<evidence type="ECO:0000256" key="2">
    <source>
        <dbReference type="ARBA" id="ARBA00012452"/>
    </source>
</evidence>
<evidence type="ECO:0000256" key="5">
    <source>
        <dbReference type="ARBA" id="ARBA00073833"/>
    </source>
</evidence>
<name>A0AAN6LQK3_9PLEO</name>
<evidence type="ECO:0000256" key="1">
    <source>
        <dbReference type="ARBA" id="ARBA00006494"/>
    </source>
</evidence>
<reference evidence="8 9" key="1">
    <citation type="submission" date="2021-02" db="EMBL/GenBank/DDBJ databases">
        <title>Genome assembly of Pseudopithomyces chartarum.</title>
        <authorList>
            <person name="Jauregui R."/>
            <person name="Singh J."/>
            <person name="Voisey C."/>
        </authorList>
    </citation>
    <scope>NUCLEOTIDE SEQUENCE [LARGE SCALE GENOMIC DNA]</scope>
    <source>
        <strain evidence="8 9">AGR01</strain>
    </source>
</reference>
<dbReference type="EC" id="2.5.1.18" evidence="2"/>
<dbReference type="GO" id="GO:0004672">
    <property type="term" value="F:protein kinase activity"/>
    <property type="evidence" value="ECO:0007669"/>
    <property type="project" value="InterPro"/>
</dbReference>
<comment type="similarity">
    <text evidence="1">Belongs to the GST superfamily. Kappa family.</text>
</comment>
<evidence type="ECO:0000313" key="8">
    <source>
        <dbReference type="EMBL" id="KAK3197183.1"/>
    </source>
</evidence>
<keyword evidence="9" id="KW-1185">Reference proteome</keyword>
<dbReference type="GO" id="GO:0005739">
    <property type="term" value="C:mitochondrion"/>
    <property type="evidence" value="ECO:0007669"/>
    <property type="project" value="TreeGrafter"/>
</dbReference>
<feature type="domain" description="Protein kinase" evidence="7">
    <location>
        <begin position="22"/>
        <end position="331"/>
    </location>
</feature>
<dbReference type="InterPro" id="IPR036249">
    <property type="entry name" value="Thioredoxin-like_sf"/>
</dbReference>
<dbReference type="InterPro" id="IPR000719">
    <property type="entry name" value="Prot_kinase_dom"/>
</dbReference>
<dbReference type="GO" id="GO:0005777">
    <property type="term" value="C:peroxisome"/>
    <property type="evidence" value="ECO:0007669"/>
    <property type="project" value="TreeGrafter"/>
</dbReference>
<dbReference type="FunFam" id="3.40.30.10:FF:000096">
    <property type="entry name" value="Glutathione S-transferase kappa"/>
    <property type="match status" value="1"/>
</dbReference>
<protein>
    <recommendedName>
        <fullName evidence="5">Glutathione S-transferase kappa 1</fullName>
        <ecNumber evidence="2">2.5.1.18</ecNumber>
    </recommendedName>
    <alternativeName>
        <fullName evidence="6">GST class-kappa</fullName>
    </alternativeName>
</protein>
<dbReference type="PROSITE" id="PS50011">
    <property type="entry name" value="PROTEIN_KINASE_DOM"/>
    <property type="match status" value="1"/>
</dbReference>
<dbReference type="InterPro" id="IPR011009">
    <property type="entry name" value="Kinase-like_dom_sf"/>
</dbReference>
<accession>A0AAN6LQK3</accession>
<comment type="catalytic activity">
    <reaction evidence="4">
        <text>RX + glutathione = an S-substituted glutathione + a halide anion + H(+)</text>
        <dbReference type="Rhea" id="RHEA:16437"/>
        <dbReference type="ChEBI" id="CHEBI:15378"/>
        <dbReference type="ChEBI" id="CHEBI:16042"/>
        <dbReference type="ChEBI" id="CHEBI:17792"/>
        <dbReference type="ChEBI" id="CHEBI:57925"/>
        <dbReference type="ChEBI" id="CHEBI:90779"/>
        <dbReference type="EC" id="2.5.1.18"/>
    </reaction>
</comment>
<dbReference type="SUPFAM" id="SSF52833">
    <property type="entry name" value="Thioredoxin-like"/>
    <property type="match status" value="1"/>
</dbReference>
<sequence length="520" mass="57301">MNPPFPFRHGKYAVVHNSPPFATTSIPHASGVNSTVVRAKLKPSVWTSLADAAPPNSTTDHFAIKISKPNRLREAFHEREFLSALKEHDVCHRHILSCYTCFAYDAKLHFVMDLAIGHLDNFMATRLSAEMNVPTLNSPLKWLLTQFHGLTEALNCIHKPGITLMGWHHDIKPENILFFETEGHGIEFRIADWTTAEICSYNPYMVGLEQSEPPGSTQVGWPAYLPFETLVGKTGCAPDVWSLGCVFLEMLVWFEKGLASVPISVSASSPVPFRGPASLPTSSTPEIPIVTLFQGWKHLSEMSKGKITLFVDIVSPFAYIAFHALQNQAVFKQCEITYVPVFLGGIMNACGNTPPIKIKNKDKYIDLERRRWAAFLNVPISDGAPANFPANTLSTGRILTAISVSHPQSLPAALALFWQNYWVAGIDPTTPDAALAIVTAVLGKEEALKIMEASKSGEIKGKLMKTTEWAINEGAFGVPWFIVTNAEGKTEKYWGIDHLGQVCNHLGLERPGTPGFKALL</sequence>
<dbReference type="Gene3D" id="3.40.30.10">
    <property type="entry name" value="Glutaredoxin"/>
    <property type="match status" value="1"/>
</dbReference>
<dbReference type="GO" id="GO:0004602">
    <property type="term" value="F:glutathione peroxidase activity"/>
    <property type="evidence" value="ECO:0007669"/>
    <property type="project" value="TreeGrafter"/>
</dbReference>
<dbReference type="EMBL" id="WVTA01000021">
    <property type="protein sequence ID" value="KAK3197183.1"/>
    <property type="molecule type" value="Genomic_DNA"/>
</dbReference>
<dbReference type="SMART" id="SM00220">
    <property type="entry name" value="S_TKc"/>
    <property type="match status" value="1"/>
</dbReference>
<dbReference type="GO" id="GO:0005524">
    <property type="term" value="F:ATP binding"/>
    <property type="evidence" value="ECO:0007669"/>
    <property type="project" value="InterPro"/>
</dbReference>
<dbReference type="Pfam" id="PF01323">
    <property type="entry name" value="DSBA"/>
    <property type="match status" value="1"/>
</dbReference>
<evidence type="ECO:0000256" key="6">
    <source>
        <dbReference type="ARBA" id="ARBA00083519"/>
    </source>
</evidence>
<dbReference type="Gene3D" id="1.10.510.10">
    <property type="entry name" value="Transferase(Phosphotransferase) domain 1"/>
    <property type="match status" value="1"/>
</dbReference>
<evidence type="ECO:0000313" key="9">
    <source>
        <dbReference type="Proteomes" id="UP001280581"/>
    </source>
</evidence>
<evidence type="ECO:0000259" key="7">
    <source>
        <dbReference type="PROSITE" id="PS50011"/>
    </source>
</evidence>
<dbReference type="SUPFAM" id="SSF56112">
    <property type="entry name" value="Protein kinase-like (PK-like)"/>
    <property type="match status" value="1"/>
</dbReference>
<dbReference type="InterPro" id="IPR001853">
    <property type="entry name" value="DSBA-like_thioredoxin_dom"/>
</dbReference>
<dbReference type="GO" id="GO:0004364">
    <property type="term" value="F:glutathione transferase activity"/>
    <property type="evidence" value="ECO:0007669"/>
    <property type="project" value="UniProtKB-EC"/>
</dbReference>
<dbReference type="Pfam" id="PF00069">
    <property type="entry name" value="Pkinase"/>
    <property type="match status" value="1"/>
</dbReference>
<keyword evidence="3" id="KW-0808">Transferase</keyword>
<dbReference type="InterPro" id="IPR051924">
    <property type="entry name" value="GST_Kappa/NadH"/>
</dbReference>
<evidence type="ECO:0000256" key="3">
    <source>
        <dbReference type="ARBA" id="ARBA00022679"/>
    </source>
</evidence>
<gene>
    <name evidence="8" type="ORF">GRF29_1536g926088</name>
</gene>
<evidence type="ECO:0000256" key="4">
    <source>
        <dbReference type="ARBA" id="ARBA00047960"/>
    </source>
</evidence>
<dbReference type="GO" id="GO:0006749">
    <property type="term" value="P:glutathione metabolic process"/>
    <property type="evidence" value="ECO:0007669"/>
    <property type="project" value="TreeGrafter"/>
</dbReference>
<dbReference type="AlphaFoldDB" id="A0AAN6LQK3"/>
<proteinExistence type="inferred from homology"/>
<organism evidence="8 9">
    <name type="scientific">Pseudopithomyces chartarum</name>
    <dbReference type="NCBI Taxonomy" id="1892770"/>
    <lineage>
        <taxon>Eukaryota</taxon>
        <taxon>Fungi</taxon>
        <taxon>Dikarya</taxon>
        <taxon>Ascomycota</taxon>
        <taxon>Pezizomycotina</taxon>
        <taxon>Dothideomycetes</taxon>
        <taxon>Pleosporomycetidae</taxon>
        <taxon>Pleosporales</taxon>
        <taxon>Massarineae</taxon>
        <taxon>Didymosphaeriaceae</taxon>
        <taxon>Pseudopithomyces</taxon>
    </lineage>
</organism>